<name>A0A0A9BS32_ARUDO</name>
<reference evidence="1" key="1">
    <citation type="submission" date="2014-09" db="EMBL/GenBank/DDBJ databases">
        <authorList>
            <person name="Magalhaes I.L.F."/>
            <person name="Oliveira U."/>
            <person name="Santos F.R."/>
            <person name="Vidigal T.H.D.A."/>
            <person name="Brescovit A.D."/>
            <person name="Santos A.J."/>
        </authorList>
    </citation>
    <scope>NUCLEOTIDE SEQUENCE</scope>
    <source>
        <tissue evidence="1">Shoot tissue taken approximately 20 cm above the soil surface</tissue>
    </source>
</reference>
<protein>
    <submittedName>
        <fullName evidence="1">Uncharacterized protein</fullName>
    </submittedName>
</protein>
<dbReference type="AlphaFoldDB" id="A0A0A9BS32"/>
<sequence>MVRVNTTIRLAAPAACKFQPFVSLPAPVSASFDPCLIRHITGSVFTAPTAISLSLFIPLQPQLKAQVVSCYK</sequence>
<dbReference type="EMBL" id="GBRH01233910">
    <property type="protein sequence ID" value="JAD63985.1"/>
    <property type="molecule type" value="Transcribed_RNA"/>
</dbReference>
<evidence type="ECO:0000313" key="1">
    <source>
        <dbReference type="EMBL" id="JAD63985.1"/>
    </source>
</evidence>
<proteinExistence type="predicted"/>
<reference evidence="1" key="2">
    <citation type="journal article" date="2015" name="Data Brief">
        <title>Shoot transcriptome of the giant reed, Arundo donax.</title>
        <authorList>
            <person name="Barrero R.A."/>
            <person name="Guerrero F.D."/>
            <person name="Moolhuijzen P."/>
            <person name="Goolsby J.A."/>
            <person name="Tidwell J."/>
            <person name="Bellgard S.E."/>
            <person name="Bellgard M.I."/>
        </authorList>
    </citation>
    <scope>NUCLEOTIDE SEQUENCE</scope>
    <source>
        <tissue evidence="1">Shoot tissue taken approximately 20 cm above the soil surface</tissue>
    </source>
</reference>
<organism evidence="1">
    <name type="scientific">Arundo donax</name>
    <name type="common">Giant reed</name>
    <name type="synonym">Donax arundinaceus</name>
    <dbReference type="NCBI Taxonomy" id="35708"/>
    <lineage>
        <taxon>Eukaryota</taxon>
        <taxon>Viridiplantae</taxon>
        <taxon>Streptophyta</taxon>
        <taxon>Embryophyta</taxon>
        <taxon>Tracheophyta</taxon>
        <taxon>Spermatophyta</taxon>
        <taxon>Magnoliopsida</taxon>
        <taxon>Liliopsida</taxon>
        <taxon>Poales</taxon>
        <taxon>Poaceae</taxon>
        <taxon>PACMAD clade</taxon>
        <taxon>Arundinoideae</taxon>
        <taxon>Arundineae</taxon>
        <taxon>Arundo</taxon>
    </lineage>
</organism>
<accession>A0A0A9BS32</accession>